<dbReference type="EMBL" id="OCND01000002">
    <property type="protein sequence ID" value="SOD53683.1"/>
    <property type="molecule type" value="Genomic_DNA"/>
</dbReference>
<dbReference type="PANTHER" id="PTHR34408:SF1">
    <property type="entry name" value="GLYCOSYL HYDROLASE FAMILY 19 DOMAIN-CONTAINING PROTEIN HI_1415"/>
    <property type="match status" value="1"/>
</dbReference>
<reference evidence="1 2" key="1">
    <citation type="submission" date="2017-09" db="EMBL/GenBank/DDBJ databases">
        <authorList>
            <person name="Ehlers B."/>
            <person name="Leendertz F.H."/>
        </authorList>
    </citation>
    <scope>NUCLEOTIDE SEQUENCE [LARGE SCALE GENOMIC DNA]</scope>
    <source>
        <strain evidence="1 2">CGMCC 1.10978</strain>
    </source>
</reference>
<accession>A0A286D4W1</accession>
<dbReference type="InterPro" id="IPR023346">
    <property type="entry name" value="Lysozyme-like_dom_sf"/>
</dbReference>
<evidence type="ECO:0000313" key="2">
    <source>
        <dbReference type="Proteomes" id="UP000219374"/>
    </source>
</evidence>
<name>A0A286D4W1_9GAMM</name>
<dbReference type="RefSeq" id="WP_097121269.1">
    <property type="nucleotide sequence ID" value="NZ_OCND01000002.1"/>
</dbReference>
<dbReference type="SUPFAM" id="SSF53955">
    <property type="entry name" value="Lysozyme-like"/>
    <property type="match status" value="1"/>
</dbReference>
<dbReference type="AlphaFoldDB" id="A0A286D4W1"/>
<proteinExistence type="predicted"/>
<keyword evidence="2" id="KW-1185">Reference proteome</keyword>
<evidence type="ECO:0000313" key="1">
    <source>
        <dbReference type="EMBL" id="SOD53683.1"/>
    </source>
</evidence>
<dbReference type="OrthoDB" id="1491023at2"/>
<dbReference type="Gene3D" id="1.10.530.10">
    <property type="match status" value="1"/>
</dbReference>
<protein>
    <submittedName>
        <fullName evidence="1">Putative chitinase</fullName>
    </submittedName>
</protein>
<dbReference type="InterPro" id="IPR052354">
    <property type="entry name" value="Cell_Wall_Dynamics_Protein"/>
</dbReference>
<dbReference type="PANTHER" id="PTHR34408">
    <property type="entry name" value="FAMILY PROTEIN, PUTATIVE-RELATED"/>
    <property type="match status" value="1"/>
</dbReference>
<dbReference type="Proteomes" id="UP000219374">
    <property type="component" value="Unassembled WGS sequence"/>
</dbReference>
<organism evidence="1 2">
    <name type="scientific">Pseudoxanthomonas wuyuanensis</name>
    <dbReference type="NCBI Taxonomy" id="1073196"/>
    <lineage>
        <taxon>Bacteria</taxon>
        <taxon>Pseudomonadati</taxon>
        <taxon>Pseudomonadota</taxon>
        <taxon>Gammaproteobacteria</taxon>
        <taxon>Lysobacterales</taxon>
        <taxon>Lysobacteraceae</taxon>
        <taxon>Pseudoxanthomonas</taxon>
    </lineage>
</organism>
<gene>
    <name evidence="1" type="ORF">SAMN06296416_102535</name>
</gene>
<sequence>MITAPLLAHIMQCPPVRAERWNTALAAAMREFGINSKRRAAHFYAQTGHESLSLSKIEEGLNYSQPRLLEVFGQRITPAEAPKYTRNPQALANFVYANREGNGNVASGDGWRYRGRGPIQISLKNQYIAIGKMLDLPLAEQPDLLFEITTGARAAAAYWKLNGLNALADANDTVGLSKKINLGNARSKRTPEGLSDRITRTNRALALLAA</sequence>